<dbReference type="EMBL" id="MRZV01000992">
    <property type="protein sequence ID" value="PIK41737.1"/>
    <property type="molecule type" value="Genomic_DNA"/>
</dbReference>
<accession>A0A2G8K153</accession>
<keyword evidence="3" id="KW-1185">Reference proteome</keyword>
<dbReference type="GO" id="GO:0051959">
    <property type="term" value="F:dynein light intermediate chain binding"/>
    <property type="evidence" value="ECO:0007669"/>
    <property type="project" value="InterPro"/>
</dbReference>
<evidence type="ECO:0000313" key="2">
    <source>
        <dbReference type="EMBL" id="PIK41737.1"/>
    </source>
</evidence>
<dbReference type="GO" id="GO:0045505">
    <property type="term" value="F:dynein intermediate chain binding"/>
    <property type="evidence" value="ECO:0007669"/>
    <property type="project" value="InterPro"/>
</dbReference>
<evidence type="ECO:0000256" key="1">
    <source>
        <dbReference type="SAM" id="SignalP"/>
    </source>
</evidence>
<dbReference type="Proteomes" id="UP000230750">
    <property type="component" value="Unassembled WGS sequence"/>
</dbReference>
<feature type="chain" id="PRO_5013842773" evidence="1">
    <location>
        <begin position="25"/>
        <end position="527"/>
    </location>
</feature>
<gene>
    <name evidence="2" type="ORF">BSL78_21413</name>
</gene>
<organism evidence="2 3">
    <name type="scientific">Stichopus japonicus</name>
    <name type="common">Sea cucumber</name>
    <dbReference type="NCBI Taxonomy" id="307972"/>
    <lineage>
        <taxon>Eukaryota</taxon>
        <taxon>Metazoa</taxon>
        <taxon>Echinodermata</taxon>
        <taxon>Eleutherozoa</taxon>
        <taxon>Echinozoa</taxon>
        <taxon>Holothuroidea</taxon>
        <taxon>Aspidochirotacea</taxon>
        <taxon>Aspidochirotida</taxon>
        <taxon>Stichopodidae</taxon>
        <taxon>Apostichopus</taxon>
    </lineage>
</organism>
<name>A0A2G8K153_STIJA</name>
<protein>
    <submittedName>
        <fullName evidence="2">Putative dynein heavy chain 1, axonemal</fullName>
    </submittedName>
</protein>
<dbReference type="GO" id="GO:0030286">
    <property type="term" value="C:dynein complex"/>
    <property type="evidence" value="ECO:0007669"/>
    <property type="project" value="InterPro"/>
</dbReference>
<dbReference type="PANTHER" id="PTHR22878">
    <property type="entry name" value="DYNEIN HEAVY CHAIN 6, AXONEMAL-LIKE-RELATED"/>
    <property type="match status" value="1"/>
</dbReference>
<dbReference type="STRING" id="307972.A0A2G8K153"/>
<comment type="caution">
    <text evidence="2">The sequence shown here is derived from an EMBL/GenBank/DDBJ whole genome shotgun (WGS) entry which is preliminary data.</text>
</comment>
<proteinExistence type="predicted"/>
<evidence type="ECO:0000313" key="3">
    <source>
        <dbReference type="Proteomes" id="UP000230750"/>
    </source>
</evidence>
<dbReference type="AlphaFoldDB" id="A0A2G8K153"/>
<dbReference type="InterPro" id="IPR026983">
    <property type="entry name" value="DHC"/>
</dbReference>
<keyword evidence="1" id="KW-0732">Signal</keyword>
<dbReference type="GO" id="GO:0007018">
    <property type="term" value="P:microtubule-based movement"/>
    <property type="evidence" value="ECO:0007669"/>
    <property type="project" value="InterPro"/>
</dbReference>
<dbReference type="OrthoDB" id="10058749at2759"/>
<feature type="signal peptide" evidence="1">
    <location>
        <begin position="1"/>
        <end position="24"/>
    </location>
</feature>
<sequence length="527" mass="60801">MWCAVVPQEALLELCTLWCLGVTGDQGLSVLKSFEGPRLEQYWSRALRTDQYWVPRVRLMFAAENPTDFAKAVHDAFHLRKQTEALLRYNLYIDYMPMDGVGELDPETLKRMVKWAKGAPSLSKNKSLDDYIHTLEKELNIDFCRAMNRITFDKIVGGNPDMYSFVTLPEPVVEVVPETGFHPDVPSYPFEEQYDNFAFNSLLTREEAIFAMNKVRAECNKVSAMSLFHVPMTKYLRLEEFEQTQSQASSQVQLFLKDSWIATLRAAIRTSLRDVGKGWYNLHETNWEVYQRSKLKSFMEMVKFCMQDSLRYLVQDSLVNFTQMLLDAAFSVLELSGEMEWGNNLIHSQFKPKKNCLFYVDLILDKEGSHYTTNLTSFASVLISLFNKGIAATHNVPQLEKYVLEDIFWADTPLLESVGEHEPKVEELRDTITMAISKALIPMRAYARAYEKYLELNNLEINDYIEDYSSKEHTASEVKQEIEMHLQEKEVLENVIPSNIMIGPFYVNTESVRQGLSKKRKAMANAA</sequence>
<reference evidence="2 3" key="1">
    <citation type="journal article" date="2017" name="PLoS Biol.">
        <title>The sea cucumber genome provides insights into morphological evolution and visceral regeneration.</title>
        <authorList>
            <person name="Zhang X."/>
            <person name="Sun L."/>
            <person name="Yuan J."/>
            <person name="Sun Y."/>
            <person name="Gao Y."/>
            <person name="Zhang L."/>
            <person name="Li S."/>
            <person name="Dai H."/>
            <person name="Hamel J.F."/>
            <person name="Liu C."/>
            <person name="Yu Y."/>
            <person name="Liu S."/>
            <person name="Lin W."/>
            <person name="Guo K."/>
            <person name="Jin S."/>
            <person name="Xu P."/>
            <person name="Storey K.B."/>
            <person name="Huan P."/>
            <person name="Zhang T."/>
            <person name="Zhou Y."/>
            <person name="Zhang J."/>
            <person name="Lin C."/>
            <person name="Li X."/>
            <person name="Xing L."/>
            <person name="Huo D."/>
            <person name="Sun M."/>
            <person name="Wang L."/>
            <person name="Mercier A."/>
            <person name="Li F."/>
            <person name="Yang H."/>
            <person name="Xiang J."/>
        </authorList>
    </citation>
    <scope>NUCLEOTIDE SEQUENCE [LARGE SCALE GENOMIC DNA]</scope>
    <source>
        <strain evidence="2">Shaxun</strain>
        <tissue evidence="2">Muscle</tissue>
    </source>
</reference>
<dbReference type="PANTHER" id="PTHR22878:SF73">
    <property type="entry name" value="DYNEIN AXONEMAL HEAVY CHAIN 1"/>
    <property type="match status" value="1"/>
</dbReference>